<gene>
    <name evidence="1" type="ORF">A946_01090</name>
    <name evidence="2" type="ORF">kam1_1472</name>
</gene>
<dbReference type="KEGG" id="mkc:kam1_1472"/>
<accession>A0A0C1RWM6</accession>
<proteinExistence type="predicted"/>
<evidence type="ECO:0000313" key="2">
    <source>
        <dbReference type="EMBL" id="QDQ42693.1"/>
    </source>
</evidence>
<dbReference type="EMBL" id="JQNX01000001">
    <property type="protein sequence ID" value="KIE59336.1"/>
    <property type="molecule type" value="Genomic_DNA"/>
</dbReference>
<keyword evidence="3" id="KW-1185">Reference proteome</keyword>
<reference evidence="2" key="2">
    <citation type="journal article" date="2019" name="BMC Genomics">
        <title>Complete genome sequence analysis of the thermoacidophilic verrucomicrobial methanotroph 'Candidatus Methylacidiphilum kamchatkense' strain Kam1 and comparison with its closest relatives.</title>
        <authorList>
            <person name="Kruse T."/>
            <person name="Ratnadevi C.M."/>
            <person name="Erikstad H.A."/>
            <person name="Birkeland N.K."/>
        </authorList>
    </citation>
    <scope>NUCLEOTIDE SEQUENCE</scope>
    <source>
        <strain evidence="2">Kam1</strain>
    </source>
</reference>
<organism evidence="2 4">
    <name type="scientific">Methylacidiphilum kamchatkense Kam1</name>
    <dbReference type="NCBI Taxonomy" id="1202785"/>
    <lineage>
        <taxon>Bacteria</taxon>
        <taxon>Pseudomonadati</taxon>
        <taxon>Verrucomicrobiota</taxon>
        <taxon>Methylacidiphilae</taxon>
        <taxon>Methylacidiphilales</taxon>
        <taxon>Methylacidiphilaceae</taxon>
        <taxon>Methylacidiphilum (ex Ratnadevi et al. 2023)</taxon>
    </lineage>
</organism>
<dbReference type="Proteomes" id="UP000315925">
    <property type="component" value="Chromosome"/>
</dbReference>
<evidence type="ECO:0000313" key="3">
    <source>
        <dbReference type="Proteomes" id="UP000031594"/>
    </source>
</evidence>
<dbReference type="AlphaFoldDB" id="A0A0C1RWM6"/>
<protein>
    <submittedName>
        <fullName evidence="2">Uncharacterized protein</fullName>
    </submittedName>
</protein>
<sequence length="67" mass="7491">MKYRIASDYPLESDWLSAKEFKQHDKSDSAAIAIAIQGVDLSDTNASARRVWAGRKLCARLCMFLAV</sequence>
<reference evidence="1 3" key="1">
    <citation type="submission" date="2014-08" db="EMBL/GenBank/DDBJ databases">
        <title>Methylacidiphilum kamchatkense strain Kam1 draft genome sequence.</title>
        <authorList>
            <person name="Birkeland N.-K."/>
            <person name="Erikstad H.A."/>
        </authorList>
    </citation>
    <scope>NUCLEOTIDE SEQUENCE [LARGE SCALE GENOMIC DNA]</scope>
    <source>
        <strain evidence="1 3">Kam1</strain>
    </source>
</reference>
<name>A0A0C1RWM6_9BACT</name>
<dbReference type="EMBL" id="CP037899">
    <property type="protein sequence ID" value="QDQ42693.1"/>
    <property type="molecule type" value="Genomic_DNA"/>
</dbReference>
<evidence type="ECO:0000313" key="1">
    <source>
        <dbReference type="EMBL" id="KIE59336.1"/>
    </source>
</evidence>
<dbReference type="Proteomes" id="UP000031594">
    <property type="component" value="Unassembled WGS sequence"/>
</dbReference>
<reference evidence="4" key="3">
    <citation type="submission" date="2019-03" db="EMBL/GenBank/DDBJ databases">
        <title>Complete genome of Methylacidiphilum kamchatkense Kam1.</title>
        <authorList>
            <person name="Kruse T."/>
            <person name="Murarilal Ratnadevi C."/>
            <person name="Erikstad H.-A."/>
            <person name="Birkeland N.-K."/>
        </authorList>
    </citation>
    <scope>NUCLEOTIDE SEQUENCE [LARGE SCALE GENOMIC DNA]</scope>
    <source>
        <strain evidence="4">kam1</strain>
    </source>
</reference>
<evidence type="ECO:0000313" key="4">
    <source>
        <dbReference type="Proteomes" id="UP000315925"/>
    </source>
</evidence>